<organism evidence="4 5">
    <name type="scientific">Paenibacillus chitinolyticus</name>
    <dbReference type="NCBI Taxonomy" id="79263"/>
    <lineage>
        <taxon>Bacteria</taxon>
        <taxon>Bacillati</taxon>
        <taxon>Bacillota</taxon>
        <taxon>Bacilli</taxon>
        <taxon>Bacillales</taxon>
        <taxon>Paenibacillaceae</taxon>
        <taxon>Paenibacillus</taxon>
    </lineage>
</organism>
<dbReference type="GO" id="GO:0005737">
    <property type="term" value="C:cytoplasm"/>
    <property type="evidence" value="ECO:0007669"/>
    <property type="project" value="TreeGrafter"/>
</dbReference>
<dbReference type="RefSeq" id="WP_042231947.1">
    <property type="nucleotide sequence ID" value="NZ_CP026520.1"/>
</dbReference>
<dbReference type="InterPro" id="IPR013120">
    <property type="entry name" value="FAR_NAD-bd"/>
</dbReference>
<dbReference type="Pfam" id="PF12697">
    <property type="entry name" value="Abhydrolase_6"/>
    <property type="match status" value="1"/>
</dbReference>
<dbReference type="SUPFAM" id="SSF51735">
    <property type="entry name" value="NAD(P)-binding Rossmann-fold domains"/>
    <property type="match status" value="1"/>
</dbReference>
<keyword evidence="6" id="KW-1185">Reference proteome</keyword>
<accession>A0A410WRK5</accession>
<name>A0A410WRK5_9BACL</name>
<evidence type="ECO:0000259" key="1">
    <source>
        <dbReference type="Pfam" id="PF07993"/>
    </source>
</evidence>
<dbReference type="AlphaFoldDB" id="A0A410WRK5"/>
<evidence type="ECO:0000313" key="4">
    <source>
        <dbReference type="EMBL" id="QAV16981.1"/>
    </source>
</evidence>
<dbReference type="InterPro" id="IPR029058">
    <property type="entry name" value="AB_hydrolase_fold"/>
</dbReference>
<evidence type="ECO:0000313" key="3">
    <source>
        <dbReference type="EMBL" id="MCY9598458.1"/>
    </source>
</evidence>
<dbReference type="InterPro" id="IPR051783">
    <property type="entry name" value="NAD(P)-dependent_oxidoreduct"/>
</dbReference>
<evidence type="ECO:0000313" key="6">
    <source>
        <dbReference type="Proteomes" id="UP001527202"/>
    </source>
</evidence>
<gene>
    <name evidence="3" type="ORF">M5X16_22160</name>
    <name evidence="4" type="ORF">PC41400_04480</name>
</gene>
<dbReference type="GO" id="GO:0016787">
    <property type="term" value="F:hydrolase activity"/>
    <property type="evidence" value="ECO:0007669"/>
    <property type="project" value="UniProtKB-KW"/>
</dbReference>
<dbReference type="OrthoDB" id="1417183at2"/>
<dbReference type="Proteomes" id="UP000288943">
    <property type="component" value="Chromosome"/>
</dbReference>
<dbReference type="InterPro" id="IPR000073">
    <property type="entry name" value="AB_hydrolase_1"/>
</dbReference>
<dbReference type="GeneID" id="95374070"/>
<reference evidence="4 5" key="1">
    <citation type="submission" date="2018-01" db="EMBL/GenBank/DDBJ databases">
        <title>The whole genome sequencing and assembly of Paenibacillus chitinolyticus KCCM 41400 strain.</title>
        <authorList>
            <person name="Kim J.-Y."/>
            <person name="Park M.-K."/>
            <person name="Lee Y.-J."/>
            <person name="Yi H."/>
            <person name="Bahn Y.-S."/>
            <person name="Kim J.F."/>
            <person name="Lee D.-W."/>
        </authorList>
    </citation>
    <scope>NUCLEOTIDE SEQUENCE [LARGE SCALE GENOMIC DNA]</scope>
    <source>
        <strain evidence="4 5">KCCM 41400</strain>
    </source>
</reference>
<keyword evidence="3" id="KW-0378">Hydrolase</keyword>
<feature type="domain" description="Thioester reductase (TE)" evidence="1">
    <location>
        <begin position="6"/>
        <end position="239"/>
    </location>
</feature>
<proteinExistence type="predicted"/>
<dbReference type="EMBL" id="JAMDMJ010000031">
    <property type="protein sequence ID" value="MCY9598458.1"/>
    <property type="molecule type" value="Genomic_DNA"/>
</dbReference>
<reference evidence="3 6" key="2">
    <citation type="submission" date="2022-05" db="EMBL/GenBank/DDBJ databases">
        <title>Genome Sequencing of Bee-Associated Microbes.</title>
        <authorList>
            <person name="Dunlap C."/>
        </authorList>
    </citation>
    <scope>NUCLEOTIDE SEQUENCE [LARGE SCALE GENOMIC DNA]</scope>
    <source>
        <strain evidence="3 6">NRRL B-23120</strain>
    </source>
</reference>
<dbReference type="Pfam" id="PF07993">
    <property type="entry name" value="NAD_binding_4"/>
    <property type="match status" value="1"/>
</dbReference>
<dbReference type="KEGG" id="pchi:PC41400_04480"/>
<protein>
    <submittedName>
        <fullName evidence="3">Alpha/beta fold hydrolase</fullName>
    </submittedName>
    <submittedName>
        <fullName evidence="4">NAD-binding protein</fullName>
    </submittedName>
</protein>
<dbReference type="PANTHER" id="PTHR48079:SF6">
    <property type="entry name" value="NAD(P)-BINDING DOMAIN-CONTAINING PROTEIN-RELATED"/>
    <property type="match status" value="1"/>
</dbReference>
<evidence type="ECO:0000313" key="5">
    <source>
        <dbReference type="Proteomes" id="UP000288943"/>
    </source>
</evidence>
<dbReference type="PANTHER" id="PTHR48079">
    <property type="entry name" value="PROTEIN YEEZ"/>
    <property type="match status" value="1"/>
</dbReference>
<evidence type="ECO:0000259" key="2">
    <source>
        <dbReference type="Pfam" id="PF12697"/>
    </source>
</evidence>
<dbReference type="SUPFAM" id="SSF53474">
    <property type="entry name" value="alpha/beta-Hydrolases"/>
    <property type="match status" value="1"/>
</dbReference>
<dbReference type="GO" id="GO:0004029">
    <property type="term" value="F:aldehyde dehydrogenase (NAD+) activity"/>
    <property type="evidence" value="ECO:0007669"/>
    <property type="project" value="TreeGrafter"/>
</dbReference>
<dbReference type="Gene3D" id="3.40.50.1820">
    <property type="entry name" value="alpha/beta hydrolase"/>
    <property type="match status" value="1"/>
</dbReference>
<dbReference type="Gene3D" id="3.40.50.720">
    <property type="entry name" value="NAD(P)-binding Rossmann-like Domain"/>
    <property type="match status" value="1"/>
</dbReference>
<dbReference type="InterPro" id="IPR036291">
    <property type="entry name" value="NAD(P)-bd_dom_sf"/>
</dbReference>
<sequence length="629" mass="68000">MAHIFITGGTGFIGRHVLRALSLPGAGSGGSHRLTVLVRSLARFDSILQKEGLEYSPHIRPVKGDLSLPSLGLDDIGLELAGQADILLHMGGPMDIGLGREEAESVFFRSSEEMVSLAKQIHTNRGLKHFIHLVGFKSPYHEKNADLPEHIGHPGEPPYENRKFAADLYIRRELYREGIPLSVVNPSVVIGDSATGVTEQTGGLGILVDSVRRGLMPLSPGGAGHWLPLVHADHAAAFIAALAREEEPGNGTYFLLDEKSGSPDMRELARSIAKEVRVRRPFGAMPLPLLSKALGTKWGRKTGIPAESMNFIADGDFPLASKQAVERKYKLDTGLSRDILPGTIADLDYRLSHGEAGLPGAEFKPGRLGKLAVWSRQRGSGIPVVLLHGTFSGAFPLLPAASRLNGHPVYAVDLPGFGRSPYHHGSDVIAGYVEAVTGALMELGEPVVLAGHSFGGLIAAKVMERLPGYVRGAVLLQPALHPAHAGVPAWIAGAYMKRMTERALVRKLLESGSFADEEEIPQEYVRYVLRDLASPRVRKTNADVFAALGNAGAFGLSPGKWDTGKVRLIWGELDRRYRLPQAFRHLPVTEIPAGHQFPISHPDRTAGLILAHAENCGSERTAMERQPLF</sequence>
<feature type="domain" description="AB hydrolase-1" evidence="2">
    <location>
        <begin position="384"/>
        <end position="606"/>
    </location>
</feature>
<dbReference type="Proteomes" id="UP001527202">
    <property type="component" value="Unassembled WGS sequence"/>
</dbReference>
<dbReference type="EMBL" id="CP026520">
    <property type="protein sequence ID" value="QAV16981.1"/>
    <property type="molecule type" value="Genomic_DNA"/>
</dbReference>